<evidence type="ECO:0000313" key="1">
    <source>
        <dbReference type="EMBL" id="KFD45311.1"/>
    </source>
</evidence>
<accession>A0A085LK15</accession>
<keyword evidence="2" id="KW-1185">Reference proteome</keyword>
<dbReference type="Proteomes" id="UP000030764">
    <property type="component" value="Unassembled WGS sequence"/>
</dbReference>
<dbReference type="EMBL" id="KL363567">
    <property type="protein sequence ID" value="KFD45311.1"/>
    <property type="molecule type" value="Genomic_DNA"/>
</dbReference>
<reference evidence="1 2" key="1">
    <citation type="journal article" date="2014" name="Nat. Genet.">
        <title>Genome and transcriptome of the porcine whipworm Trichuris suis.</title>
        <authorList>
            <person name="Jex A.R."/>
            <person name="Nejsum P."/>
            <person name="Schwarz E.M."/>
            <person name="Hu L."/>
            <person name="Young N.D."/>
            <person name="Hall R.S."/>
            <person name="Korhonen P.K."/>
            <person name="Liao S."/>
            <person name="Thamsborg S."/>
            <person name="Xia J."/>
            <person name="Xu P."/>
            <person name="Wang S."/>
            <person name="Scheerlinck J.P."/>
            <person name="Hofmann A."/>
            <person name="Sternberg P.W."/>
            <person name="Wang J."/>
            <person name="Gasser R.B."/>
        </authorList>
    </citation>
    <scope>NUCLEOTIDE SEQUENCE [LARGE SCALE GENOMIC DNA]</scope>
    <source>
        <strain evidence="1">DCEP-RM93M</strain>
    </source>
</reference>
<gene>
    <name evidence="1" type="ORF">M513_13815</name>
</gene>
<sequence length="33" mass="3560">VVIYYLSSGDSSTSRDNNSGGRHPFDAKLCSIL</sequence>
<proteinExistence type="predicted"/>
<organism evidence="1 2">
    <name type="scientific">Trichuris suis</name>
    <name type="common">pig whipworm</name>
    <dbReference type="NCBI Taxonomy" id="68888"/>
    <lineage>
        <taxon>Eukaryota</taxon>
        <taxon>Metazoa</taxon>
        <taxon>Ecdysozoa</taxon>
        <taxon>Nematoda</taxon>
        <taxon>Enoplea</taxon>
        <taxon>Dorylaimia</taxon>
        <taxon>Trichinellida</taxon>
        <taxon>Trichuridae</taxon>
        <taxon>Trichuris</taxon>
    </lineage>
</organism>
<name>A0A085LK15_9BILA</name>
<feature type="non-terminal residue" evidence="1">
    <location>
        <position position="33"/>
    </location>
</feature>
<dbReference type="AlphaFoldDB" id="A0A085LK15"/>
<feature type="non-terminal residue" evidence="1">
    <location>
        <position position="1"/>
    </location>
</feature>
<protein>
    <submittedName>
        <fullName evidence="1">Uncharacterized protein</fullName>
    </submittedName>
</protein>
<evidence type="ECO:0000313" key="2">
    <source>
        <dbReference type="Proteomes" id="UP000030764"/>
    </source>
</evidence>